<evidence type="ECO:0000256" key="7">
    <source>
        <dbReference type="PROSITE-ProRule" id="PRU10141"/>
    </source>
</evidence>
<proteinExistence type="predicted"/>
<evidence type="ECO:0000256" key="1">
    <source>
        <dbReference type="ARBA" id="ARBA00012513"/>
    </source>
</evidence>
<dbReference type="SUPFAM" id="SSF53822">
    <property type="entry name" value="Periplasmic binding protein-like I"/>
    <property type="match status" value="1"/>
</dbReference>
<dbReference type="InterPro" id="IPR000719">
    <property type="entry name" value="Prot_kinase_dom"/>
</dbReference>
<dbReference type="AlphaFoldDB" id="A0A5C6BFW9"/>
<protein>
    <recommendedName>
        <fullName evidence="1">non-specific serine/threonine protein kinase</fullName>
        <ecNumber evidence="1">2.7.11.1</ecNumber>
    </recommendedName>
</protein>
<gene>
    <name evidence="10" type="primary">amiC</name>
    <name evidence="10" type="ORF">Poly21_47460</name>
</gene>
<dbReference type="Gene3D" id="1.10.510.10">
    <property type="entry name" value="Transferase(Phosphotransferase) domain 1"/>
    <property type="match status" value="1"/>
</dbReference>
<dbReference type="Pfam" id="PF13433">
    <property type="entry name" value="Peripla_BP_5"/>
    <property type="match status" value="1"/>
</dbReference>
<dbReference type="GO" id="GO:0005524">
    <property type="term" value="F:ATP binding"/>
    <property type="evidence" value="ECO:0007669"/>
    <property type="project" value="UniProtKB-UniRule"/>
</dbReference>
<feature type="binding site" evidence="7">
    <location>
        <position position="84"/>
    </location>
    <ligand>
        <name>ATP</name>
        <dbReference type="ChEBI" id="CHEBI:30616"/>
    </ligand>
</feature>
<dbReference type="SMART" id="SM00220">
    <property type="entry name" value="S_TKc"/>
    <property type="match status" value="1"/>
</dbReference>
<dbReference type="Pfam" id="PF00069">
    <property type="entry name" value="Pkinase"/>
    <property type="match status" value="1"/>
</dbReference>
<dbReference type="EMBL" id="SJPU01000003">
    <property type="protein sequence ID" value="TWU10840.1"/>
    <property type="molecule type" value="Genomic_DNA"/>
</dbReference>
<organism evidence="10 11">
    <name type="scientific">Allorhodopirellula heiligendammensis</name>
    <dbReference type="NCBI Taxonomy" id="2714739"/>
    <lineage>
        <taxon>Bacteria</taxon>
        <taxon>Pseudomonadati</taxon>
        <taxon>Planctomycetota</taxon>
        <taxon>Planctomycetia</taxon>
        <taxon>Pirellulales</taxon>
        <taxon>Pirellulaceae</taxon>
        <taxon>Allorhodopirellula</taxon>
    </lineage>
</organism>
<keyword evidence="4 7" id="KW-0547">Nucleotide-binding</keyword>
<feature type="domain" description="Protein kinase" evidence="9">
    <location>
        <begin position="55"/>
        <end position="321"/>
    </location>
</feature>
<evidence type="ECO:0000256" key="4">
    <source>
        <dbReference type="ARBA" id="ARBA00022741"/>
    </source>
</evidence>
<dbReference type="InterPro" id="IPR011009">
    <property type="entry name" value="Kinase-like_dom_sf"/>
</dbReference>
<evidence type="ECO:0000313" key="11">
    <source>
        <dbReference type="Proteomes" id="UP000319908"/>
    </source>
</evidence>
<keyword evidence="3" id="KW-0808">Transferase</keyword>
<evidence type="ECO:0000256" key="2">
    <source>
        <dbReference type="ARBA" id="ARBA00022527"/>
    </source>
</evidence>
<keyword evidence="11" id="KW-1185">Reference proteome</keyword>
<keyword evidence="2" id="KW-0723">Serine/threonine-protein kinase</keyword>
<dbReference type="Proteomes" id="UP000319908">
    <property type="component" value="Unassembled WGS sequence"/>
</dbReference>
<dbReference type="PROSITE" id="PS50011">
    <property type="entry name" value="PROTEIN_KINASE_DOM"/>
    <property type="match status" value="1"/>
</dbReference>
<evidence type="ECO:0000259" key="9">
    <source>
        <dbReference type="PROSITE" id="PS50011"/>
    </source>
</evidence>
<reference evidence="10 11" key="1">
    <citation type="journal article" date="2020" name="Antonie Van Leeuwenhoek">
        <title>Rhodopirellula heiligendammensis sp. nov., Rhodopirellula pilleata sp. nov., and Rhodopirellula solitaria sp. nov. isolated from natural or artificial marine surfaces in Northern Germany and California, USA, and emended description of the genus Rhodopirellula.</title>
        <authorList>
            <person name="Kallscheuer N."/>
            <person name="Wiegand S."/>
            <person name="Jogler M."/>
            <person name="Boedeker C."/>
            <person name="Peeters S.H."/>
            <person name="Rast P."/>
            <person name="Heuer A."/>
            <person name="Jetten M.S.M."/>
            <person name="Rohde M."/>
            <person name="Jogler C."/>
        </authorList>
    </citation>
    <scope>NUCLEOTIDE SEQUENCE [LARGE SCALE GENOMIC DNA]</scope>
    <source>
        <strain evidence="10 11">Poly21</strain>
    </source>
</reference>
<dbReference type="EC" id="2.7.11.1" evidence="1"/>
<keyword evidence="6 7" id="KW-0067">ATP-binding</keyword>
<comment type="caution">
    <text evidence="10">The sequence shown here is derived from an EMBL/GenBank/DDBJ whole genome shotgun (WGS) entry which is preliminary data.</text>
</comment>
<dbReference type="Gene3D" id="3.30.200.20">
    <property type="entry name" value="Phosphorylase Kinase, domain 1"/>
    <property type="match status" value="1"/>
</dbReference>
<keyword evidence="5" id="KW-0418">Kinase</keyword>
<dbReference type="InterPro" id="IPR017441">
    <property type="entry name" value="Protein_kinase_ATP_BS"/>
</dbReference>
<dbReference type="PANTHER" id="PTHR47628:SF1">
    <property type="entry name" value="ALIPHATIC AMIDASE EXPRESSION-REGULATING PROTEIN"/>
    <property type="match status" value="1"/>
</dbReference>
<dbReference type="InterPro" id="IPR017777">
    <property type="entry name" value="ABC_urea-bd_UrtA"/>
</dbReference>
<evidence type="ECO:0000256" key="5">
    <source>
        <dbReference type="ARBA" id="ARBA00022777"/>
    </source>
</evidence>
<evidence type="ECO:0000256" key="3">
    <source>
        <dbReference type="ARBA" id="ARBA00022679"/>
    </source>
</evidence>
<dbReference type="InterPro" id="IPR028082">
    <property type="entry name" value="Peripla_BP_I"/>
</dbReference>
<dbReference type="CDD" id="cd14014">
    <property type="entry name" value="STKc_PknB_like"/>
    <property type="match status" value="1"/>
</dbReference>
<evidence type="ECO:0000256" key="6">
    <source>
        <dbReference type="ARBA" id="ARBA00022840"/>
    </source>
</evidence>
<dbReference type="OrthoDB" id="6111975at2"/>
<evidence type="ECO:0000313" key="10">
    <source>
        <dbReference type="EMBL" id="TWU10840.1"/>
    </source>
</evidence>
<sequence>MTTNQPSGDPPPMVPESDANLSMGPTRSMAWNDDDTFEQFGSIPQQWVGKILGKYQVIKTIGQGGMGIVVEAIDPHIERNVAIKVLPERFAANSVLVNRFRAEARAAGRLSHPNVATIYEVGLEGATPYLVMELLSGGSIADELKKSGAQTPLEATRILIDSCRGISAAHRVGLVHRDVKPANLLRAADDRVKVTDFGLVKLSESDPLTAAHLTQSGTVIGTPYFMSPEQCQGLNVDARSDIYSLGATYYCLLTGKSPFQDSGGPVQVMLAHCTKTIPDPRVNDPSIPSACADIIARALAKAPADRYQSVEEMLADLQSVVAALSGEIRIDLPSQSGSSHAAVKPTPSPPRVNFRAIVAGGAALLLVIAMIAMTIHHFAGDTSAGAVVPQGEPIKVGVLQSLSGTMSTSGTSVVDATLMAIEEINNTGGLLGRPIKPIVADGRSDTETYAMEAERLIVEEKVCAVFGCWTSASRKTVRPIFEKHDNLLVYPVQYEGMETSPNIIYMGATPNQQIIPALNWSIEELGKKRFFIVGSDYVFPRAASEIIQDHVATVGANVVGEMYVPLSSPEFDPVVREIIKTKPDMILCAIAGDSNTDFFRALRQADIRSADIPCLSFSMGEQELRSLSIENVEGDYAALTYFQSLDLPENNAFVERVTQRYPQRVVSDPMEAAYVGVQLWAQAVREAQTIAPKKVIRAMLNERLAAPEGHIRIEPDTQHCFKTPRIGKIRHDGQFEVVWSAPEPMQPAPYPATRTAADWKAFLHDLYTSWGDQWAAPATD</sequence>
<accession>A0A5C6BFW9</accession>
<dbReference type="PROSITE" id="PS00107">
    <property type="entry name" value="PROTEIN_KINASE_ATP"/>
    <property type="match status" value="1"/>
</dbReference>
<dbReference type="GO" id="GO:0004674">
    <property type="term" value="F:protein serine/threonine kinase activity"/>
    <property type="evidence" value="ECO:0007669"/>
    <property type="project" value="UniProtKB-KW"/>
</dbReference>
<evidence type="ECO:0000256" key="8">
    <source>
        <dbReference type="SAM" id="MobiDB-lite"/>
    </source>
</evidence>
<name>A0A5C6BFW9_9BACT</name>
<dbReference type="FunFam" id="1.10.510.10:FF:000021">
    <property type="entry name" value="Serine/threonine protein kinase"/>
    <property type="match status" value="1"/>
</dbReference>
<feature type="region of interest" description="Disordered" evidence="8">
    <location>
        <begin position="1"/>
        <end position="26"/>
    </location>
</feature>
<dbReference type="Gene3D" id="3.40.50.2300">
    <property type="match status" value="2"/>
</dbReference>
<dbReference type="SUPFAM" id="SSF56112">
    <property type="entry name" value="Protein kinase-like (PK-like)"/>
    <property type="match status" value="1"/>
</dbReference>
<dbReference type="CDD" id="cd06355">
    <property type="entry name" value="PBP1_FmdD-like"/>
    <property type="match status" value="1"/>
</dbReference>
<dbReference type="PANTHER" id="PTHR47628">
    <property type="match status" value="1"/>
</dbReference>